<keyword evidence="2" id="KW-1185">Reference proteome</keyword>
<protein>
    <submittedName>
        <fullName evidence="1">Uncharacterized protein</fullName>
    </submittedName>
</protein>
<dbReference type="Proteomes" id="UP001163321">
    <property type="component" value="Chromosome 1"/>
</dbReference>
<organism evidence="1 2">
    <name type="scientific">Peronosclerospora sorghi</name>
    <dbReference type="NCBI Taxonomy" id="230839"/>
    <lineage>
        <taxon>Eukaryota</taxon>
        <taxon>Sar</taxon>
        <taxon>Stramenopiles</taxon>
        <taxon>Oomycota</taxon>
        <taxon>Peronosporomycetes</taxon>
        <taxon>Peronosporales</taxon>
        <taxon>Peronosporaceae</taxon>
        <taxon>Peronosclerospora</taxon>
    </lineage>
</organism>
<evidence type="ECO:0000313" key="2">
    <source>
        <dbReference type="Proteomes" id="UP001163321"/>
    </source>
</evidence>
<dbReference type="EMBL" id="CM047580">
    <property type="protein sequence ID" value="KAI9922733.1"/>
    <property type="molecule type" value="Genomic_DNA"/>
</dbReference>
<reference evidence="1 2" key="1">
    <citation type="journal article" date="2022" name="bioRxiv">
        <title>The genome of the oomycete Peronosclerospora sorghi, a cosmopolitan pathogen of maize and sorghum, is inflated with dispersed pseudogenes.</title>
        <authorList>
            <person name="Fletcher K."/>
            <person name="Martin F."/>
            <person name="Isakeit T."/>
            <person name="Cavanaugh K."/>
            <person name="Magill C."/>
            <person name="Michelmore R."/>
        </authorList>
    </citation>
    <scope>NUCLEOTIDE SEQUENCE [LARGE SCALE GENOMIC DNA]</scope>
    <source>
        <strain evidence="1">P6</strain>
    </source>
</reference>
<comment type="caution">
    <text evidence="1">The sequence shown here is derived from an EMBL/GenBank/DDBJ whole genome shotgun (WGS) entry which is preliminary data.</text>
</comment>
<name>A0ACC0WUY2_9STRA</name>
<proteinExistence type="predicted"/>
<sequence>MAHVRMVASRLCQRRIWELYAPKHRLRAKFASFSDSTTQDPASFESLSRTFTAIEQVKHSRLDSIRLLAHEFRRLLALPTAQELTSALYLTASQLAPPYEGLELRFGAKTFVKLLEQLEVQHEGDVDSTWKLEKFLSTYPDYGQATQALLANGHIAFPVEEKDKVLSIQAVHETLISIGKDKGAGGTMRKQQLALQLLQQCRCSEERIMLVRILAHQNLRIGMGEKSILCALALASSPYASSAECSGQNVASLTQDTHWPDSVIAAYAQHPNYRVLAKVLHASQHEKEPERRIQLLQNEAHPETGVPVLTMSAYPLSSVAAVLERIDNSKSRTATCEFKYDGARVQVHLSLLNKRRGECSVKRIFSRNMENITERFSSLLNVLEERVTLRNADVQGFSPVVSLIVEGEVVACDREKGTFRPFQMLQTKSTSEFCLFLFDLLAVNDANLLQKPLRERRTLLHNLLEERPGYVEVVQHIDISLASSAEASKSTDLIQEFLLKAVSSGCEGLMVKLLDDAESEYKAGKRSYSWMKLKQDYLTDDSKSATLGEKGTFLADTLDLVPIGAVYGKGRRTGVFGSFLMATYNSSSGKFEVSSNRRHVQVLLYVLTLVFAAIGKVGSGFSDENLMEVAGRLQSHVLASTDKVPEQYESCAIHSRHPDVWFSPEEVWEIKATQLTESPLYTCGAGIAADQGNDAPRKGLALRFPRFIRFRPDKRPWQATESSQVVKLFQQQQQQTPH</sequence>
<gene>
    <name evidence="1" type="ORF">PsorP6_001157</name>
</gene>
<accession>A0ACC0WUY2</accession>
<evidence type="ECO:0000313" key="1">
    <source>
        <dbReference type="EMBL" id="KAI9922733.1"/>
    </source>
</evidence>